<proteinExistence type="predicted"/>
<sequence length="406" mass="46040">MSLRDFVFDYPAIDNHAHPILKEEYRQSLAFEGVISEGRPDSIKDAIHSLPGYRAARQLAELYELDPETEWEEIKSHRDALQYDQLCKINMQRSGIQCLLLDDGLRGTQDMANDLSWHGRFTNNSVYRLVRVEVVAEVRVSYPQNYWHGVDGVTGGIFEAFNSAFRTTLQDLARDPVVVGFKSVVAYRTGLNVNLNSDDISSIKRGILDTVYSWKEEAGGSSVFRLEHKAVNDFVVRTVLSIAAEFNKPVQFHTGLGDPDIILTLSSPIHMQPIIEAFPNVTFVLLHGSYPHSRDAGYLASAYKNVYVDFGEVAPILSRHGQCSVVEQLLEITPFNKIMWSTDGHWWPESFYLAAIQSREVLYEVLSAFVKRGDISERQAISLTKKFLFENAKKVYNLDLEPVWGK</sequence>
<organism evidence="2 3">
    <name type="scientific">Thelephora terrestris</name>
    <dbReference type="NCBI Taxonomy" id="56493"/>
    <lineage>
        <taxon>Eukaryota</taxon>
        <taxon>Fungi</taxon>
        <taxon>Dikarya</taxon>
        <taxon>Basidiomycota</taxon>
        <taxon>Agaricomycotina</taxon>
        <taxon>Agaricomycetes</taxon>
        <taxon>Thelephorales</taxon>
        <taxon>Thelephoraceae</taxon>
        <taxon>Thelephora</taxon>
    </lineage>
</organism>
<dbReference type="InterPro" id="IPR032466">
    <property type="entry name" value="Metal_Hydrolase"/>
</dbReference>
<protein>
    <submittedName>
        <fullName evidence="2">Amidohydrolase 2</fullName>
    </submittedName>
</protein>
<evidence type="ECO:0000313" key="3">
    <source>
        <dbReference type="Proteomes" id="UP000736335"/>
    </source>
</evidence>
<gene>
    <name evidence="2" type="ORF">BJ322DRAFT_1100979</name>
</gene>
<evidence type="ECO:0000259" key="1">
    <source>
        <dbReference type="Pfam" id="PF04909"/>
    </source>
</evidence>
<name>A0A9P6H9J4_9AGAM</name>
<dbReference type="Gene3D" id="3.20.20.140">
    <property type="entry name" value="Metal-dependent hydrolases"/>
    <property type="match status" value="1"/>
</dbReference>
<accession>A0A9P6H9J4</accession>
<comment type="caution">
    <text evidence="2">The sequence shown here is derived from an EMBL/GenBank/DDBJ whole genome shotgun (WGS) entry which is preliminary data.</text>
</comment>
<keyword evidence="3" id="KW-1185">Reference proteome</keyword>
<dbReference type="EMBL" id="WIUZ02000012">
    <property type="protein sequence ID" value="KAF9782334.1"/>
    <property type="molecule type" value="Genomic_DNA"/>
</dbReference>
<dbReference type="AlphaFoldDB" id="A0A9P6H9J4"/>
<dbReference type="Proteomes" id="UP000736335">
    <property type="component" value="Unassembled WGS sequence"/>
</dbReference>
<dbReference type="Pfam" id="PF04909">
    <property type="entry name" value="Amidohydro_2"/>
    <property type="match status" value="1"/>
</dbReference>
<dbReference type="SUPFAM" id="SSF51556">
    <property type="entry name" value="Metallo-dependent hydrolases"/>
    <property type="match status" value="1"/>
</dbReference>
<dbReference type="PANTHER" id="PTHR43383">
    <property type="entry name" value="NODULIN 6"/>
    <property type="match status" value="1"/>
</dbReference>
<reference evidence="2" key="1">
    <citation type="journal article" date="2020" name="Nat. Commun.">
        <title>Large-scale genome sequencing of mycorrhizal fungi provides insights into the early evolution of symbiotic traits.</title>
        <authorList>
            <person name="Miyauchi S."/>
            <person name="Kiss E."/>
            <person name="Kuo A."/>
            <person name="Drula E."/>
            <person name="Kohler A."/>
            <person name="Sanchez-Garcia M."/>
            <person name="Morin E."/>
            <person name="Andreopoulos B."/>
            <person name="Barry K.W."/>
            <person name="Bonito G."/>
            <person name="Buee M."/>
            <person name="Carver A."/>
            <person name="Chen C."/>
            <person name="Cichocki N."/>
            <person name="Clum A."/>
            <person name="Culley D."/>
            <person name="Crous P.W."/>
            <person name="Fauchery L."/>
            <person name="Girlanda M."/>
            <person name="Hayes R.D."/>
            <person name="Keri Z."/>
            <person name="LaButti K."/>
            <person name="Lipzen A."/>
            <person name="Lombard V."/>
            <person name="Magnuson J."/>
            <person name="Maillard F."/>
            <person name="Murat C."/>
            <person name="Nolan M."/>
            <person name="Ohm R.A."/>
            <person name="Pangilinan J."/>
            <person name="Pereira M.F."/>
            <person name="Perotto S."/>
            <person name="Peter M."/>
            <person name="Pfister S."/>
            <person name="Riley R."/>
            <person name="Sitrit Y."/>
            <person name="Stielow J.B."/>
            <person name="Szollosi G."/>
            <person name="Zifcakova L."/>
            <person name="Stursova M."/>
            <person name="Spatafora J.W."/>
            <person name="Tedersoo L."/>
            <person name="Vaario L.M."/>
            <person name="Yamada A."/>
            <person name="Yan M."/>
            <person name="Wang P."/>
            <person name="Xu J."/>
            <person name="Bruns T."/>
            <person name="Baldrian P."/>
            <person name="Vilgalys R."/>
            <person name="Dunand C."/>
            <person name="Henrissat B."/>
            <person name="Grigoriev I.V."/>
            <person name="Hibbett D."/>
            <person name="Nagy L.G."/>
            <person name="Martin F.M."/>
        </authorList>
    </citation>
    <scope>NUCLEOTIDE SEQUENCE</scope>
    <source>
        <strain evidence="2">UH-Tt-Lm1</strain>
    </source>
</reference>
<feature type="domain" description="Amidohydrolase-related" evidence="1">
    <location>
        <begin position="234"/>
        <end position="397"/>
    </location>
</feature>
<reference evidence="2" key="2">
    <citation type="submission" date="2020-11" db="EMBL/GenBank/DDBJ databases">
        <authorList>
            <consortium name="DOE Joint Genome Institute"/>
            <person name="Kuo A."/>
            <person name="Miyauchi S."/>
            <person name="Kiss E."/>
            <person name="Drula E."/>
            <person name="Kohler A."/>
            <person name="Sanchez-Garcia M."/>
            <person name="Andreopoulos B."/>
            <person name="Barry K.W."/>
            <person name="Bonito G."/>
            <person name="Buee M."/>
            <person name="Carver A."/>
            <person name="Chen C."/>
            <person name="Cichocki N."/>
            <person name="Clum A."/>
            <person name="Culley D."/>
            <person name="Crous P.W."/>
            <person name="Fauchery L."/>
            <person name="Girlanda M."/>
            <person name="Hayes R."/>
            <person name="Keri Z."/>
            <person name="Labutti K."/>
            <person name="Lipzen A."/>
            <person name="Lombard V."/>
            <person name="Magnuson J."/>
            <person name="Maillard F."/>
            <person name="Morin E."/>
            <person name="Murat C."/>
            <person name="Nolan M."/>
            <person name="Ohm R."/>
            <person name="Pangilinan J."/>
            <person name="Pereira M."/>
            <person name="Perotto S."/>
            <person name="Peter M."/>
            <person name="Riley R."/>
            <person name="Sitrit Y."/>
            <person name="Stielow B."/>
            <person name="Szollosi G."/>
            <person name="Zifcakova L."/>
            <person name="Stursova M."/>
            <person name="Spatafora J.W."/>
            <person name="Tedersoo L."/>
            <person name="Vaario L.-M."/>
            <person name="Yamada A."/>
            <person name="Yan M."/>
            <person name="Wang P."/>
            <person name="Xu J."/>
            <person name="Bruns T."/>
            <person name="Baldrian P."/>
            <person name="Vilgalys R."/>
            <person name="Henrissat B."/>
            <person name="Grigoriev I.V."/>
            <person name="Hibbett D."/>
            <person name="Nagy L.G."/>
            <person name="Martin F.M."/>
        </authorList>
    </citation>
    <scope>NUCLEOTIDE SEQUENCE</scope>
    <source>
        <strain evidence="2">UH-Tt-Lm1</strain>
    </source>
</reference>
<dbReference type="PANTHER" id="PTHR43383:SF2">
    <property type="entry name" value="AMIDOHYDROLASE 2 FAMILY PROTEIN"/>
    <property type="match status" value="1"/>
</dbReference>
<dbReference type="GO" id="GO:0016787">
    <property type="term" value="F:hydrolase activity"/>
    <property type="evidence" value="ECO:0007669"/>
    <property type="project" value="InterPro"/>
</dbReference>
<dbReference type="InterPro" id="IPR006680">
    <property type="entry name" value="Amidohydro-rel"/>
</dbReference>
<evidence type="ECO:0000313" key="2">
    <source>
        <dbReference type="EMBL" id="KAF9782334.1"/>
    </source>
</evidence>
<dbReference type="OrthoDB" id="3364440at2759"/>